<accession>A0A9N7TVY9</accession>
<feature type="compositionally biased region" description="Polar residues" evidence="1">
    <location>
        <begin position="8"/>
        <end position="24"/>
    </location>
</feature>
<proteinExistence type="predicted"/>
<dbReference type="Proteomes" id="UP001153269">
    <property type="component" value="Unassembled WGS sequence"/>
</dbReference>
<reference evidence="2" key="1">
    <citation type="submission" date="2020-03" db="EMBL/GenBank/DDBJ databases">
        <authorList>
            <person name="Weist P."/>
        </authorList>
    </citation>
    <scope>NUCLEOTIDE SEQUENCE</scope>
</reference>
<organism evidence="2 3">
    <name type="scientific">Pleuronectes platessa</name>
    <name type="common">European plaice</name>
    <dbReference type="NCBI Taxonomy" id="8262"/>
    <lineage>
        <taxon>Eukaryota</taxon>
        <taxon>Metazoa</taxon>
        <taxon>Chordata</taxon>
        <taxon>Craniata</taxon>
        <taxon>Vertebrata</taxon>
        <taxon>Euteleostomi</taxon>
        <taxon>Actinopterygii</taxon>
        <taxon>Neopterygii</taxon>
        <taxon>Teleostei</taxon>
        <taxon>Neoteleostei</taxon>
        <taxon>Acanthomorphata</taxon>
        <taxon>Carangaria</taxon>
        <taxon>Pleuronectiformes</taxon>
        <taxon>Pleuronectoidei</taxon>
        <taxon>Pleuronectidae</taxon>
        <taxon>Pleuronectes</taxon>
    </lineage>
</organism>
<name>A0A9N7TVY9_PLEPL</name>
<sequence>MEVDRQKTPGNKRNMEQQQPQSSHGKPHCDNRHPAERTKSQGSAPTGLMDCLFGREICHSSGESAHTEQSWVQFRRIALAVMGLIIIPLKEGLSPSDPNMKTHPLWTRRTHLQVWGCFQKVYGDSTCGSTLKSVQRSKHF</sequence>
<evidence type="ECO:0000256" key="1">
    <source>
        <dbReference type="SAM" id="MobiDB-lite"/>
    </source>
</evidence>
<evidence type="ECO:0000313" key="3">
    <source>
        <dbReference type="Proteomes" id="UP001153269"/>
    </source>
</evidence>
<dbReference type="EMBL" id="CADEAL010000427">
    <property type="protein sequence ID" value="CAB1420010.1"/>
    <property type="molecule type" value="Genomic_DNA"/>
</dbReference>
<gene>
    <name evidence="2" type="ORF">PLEPLA_LOCUS7861</name>
</gene>
<evidence type="ECO:0000313" key="2">
    <source>
        <dbReference type="EMBL" id="CAB1420010.1"/>
    </source>
</evidence>
<feature type="region of interest" description="Disordered" evidence="1">
    <location>
        <begin position="1"/>
        <end position="47"/>
    </location>
</feature>
<keyword evidence="3" id="KW-1185">Reference proteome</keyword>
<protein>
    <submittedName>
        <fullName evidence="2">Uncharacterized protein</fullName>
    </submittedName>
</protein>
<feature type="compositionally biased region" description="Basic and acidic residues" evidence="1">
    <location>
        <begin position="27"/>
        <end position="39"/>
    </location>
</feature>
<dbReference type="AlphaFoldDB" id="A0A9N7TVY9"/>
<comment type="caution">
    <text evidence="2">The sequence shown here is derived from an EMBL/GenBank/DDBJ whole genome shotgun (WGS) entry which is preliminary data.</text>
</comment>